<keyword evidence="4" id="KW-1185">Reference proteome</keyword>
<dbReference type="Pfam" id="PF01906">
    <property type="entry name" value="YbjQ_1"/>
    <property type="match status" value="1"/>
</dbReference>
<dbReference type="PANTHER" id="PTHR34068">
    <property type="entry name" value="UPF0145 PROTEIN YBJQ"/>
    <property type="match status" value="1"/>
</dbReference>
<accession>A0A7M1QWM5</accession>
<dbReference type="AlphaFoldDB" id="A0A7M1QWM5"/>
<organism evidence="3 4">
    <name type="scientific">Trueperella pecoris</name>
    <dbReference type="NCBI Taxonomy" id="2733571"/>
    <lineage>
        <taxon>Bacteria</taxon>
        <taxon>Bacillati</taxon>
        <taxon>Actinomycetota</taxon>
        <taxon>Actinomycetes</taxon>
        <taxon>Actinomycetales</taxon>
        <taxon>Actinomycetaceae</taxon>
        <taxon>Trueperella</taxon>
    </lineage>
</organism>
<name>A0A7M1QWM5_9ACTO</name>
<gene>
    <name evidence="3" type="ORF">INS88_03275</name>
</gene>
<protein>
    <recommendedName>
        <fullName evidence="2">UPF0145 protein INS88_03275</fullName>
    </recommendedName>
</protein>
<dbReference type="InterPro" id="IPR002765">
    <property type="entry name" value="UPF0145_YbjQ-like"/>
</dbReference>
<dbReference type="InterPro" id="IPR035439">
    <property type="entry name" value="UPF0145_dom_sf"/>
</dbReference>
<dbReference type="EMBL" id="CP063213">
    <property type="protein sequence ID" value="QOR46241.1"/>
    <property type="molecule type" value="Genomic_DNA"/>
</dbReference>
<dbReference type="HAMAP" id="MF_00338">
    <property type="entry name" value="UPF0145"/>
    <property type="match status" value="1"/>
</dbReference>
<dbReference type="Proteomes" id="UP000595053">
    <property type="component" value="Chromosome"/>
</dbReference>
<evidence type="ECO:0000256" key="1">
    <source>
        <dbReference type="ARBA" id="ARBA00010751"/>
    </source>
</evidence>
<evidence type="ECO:0000256" key="2">
    <source>
        <dbReference type="HAMAP-Rule" id="MF_00338"/>
    </source>
</evidence>
<comment type="similarity">
    <text evidence="1 2">Belongs to the UPF0145 family.</text>
</comment>
<evidence type="ECO:0000313" key="3">
    <source>
        <dbReference type="EMBL" id="QOR46241.1"/>
    </source>
</evidence>
<dbReference type="Gene3D" id="3.30.110.70">
    <property type="entry name" value="Hypothetical protein apc22750. Chain B"/>
    <property type="match status" value="1"/>
</dbReference>
<dbReference type="PANTHER" id="PTHR34068:SF1">
    <property type="entry name" value="UPF0145 PROTEIN YBJQ"/>
    <property type="match status" value="1"/>
</dbReference>
<evidence type="ECO:0000313" key="4">
    <source>
        <dbReference type="Proteomes" id="UP000595053"/>
    </source>
</evidence>
<sequence>MLVTTTDRVEGHPVSQYLGIVNGENIVGINVLRDKGAEFRNFFGGRSGGYENELIAARDSAMEEMTLRAEQLGAQGVVGFRFDYEVLGQGNMLMVVATGTAVRF</sequence>
<reference evidence="3 4" key="1">
    <citation type="submission" date="2020-10" db="EMBL/GenBank/DDBJ databases">
        <title>Trueperella pecoris sp. nov. isolated from bovine and porcine specimens.</title>
        <authorList>
            <person name="Schoenecker L."/>
            <person name="Schnydrig P."/>
            <person name="Brodard I."/>
            <person name="Thomann A."/>
            <person name="Hemphill A."/>
            <person name="Rodriguez-Campos S."/>
            <person name="Perreten V."/>
            <person name="Jores J."/>
            <person name="Kittl S."/>
        </authorList>
    </citation>
    <scope>NUCLEOTIDE SEQUENCE [LARGE SCALE GENOMIC DNA]</scope>
    <source>
        <strain evidence="3 4">15A0121</strain>
    </source>
</reference>
<dbReference type="SUPFAM" id="SSF117782">
    <property type="entry name" value="YbjQ-like"/>
    <property type="match status" value="1"/>
</dbReference>
<proteinExistence type="inferred from homology"/>